<accession>A0A915IPP9</accession>
<keyword evidence="1" id="KW-1185">Reference proteome</keyword>
<protein>
    <submittedName>
        <fullName evidence="2">Uncharacterized protein</fullName>
    </submittedName>
</protein>
<dbReference type="AlphaFoldDB" id="A0A915IPP9"/>
<evidence type="ECO:0000313" key="2">
    <source>
        <dbReference type="WBParaSite" id="nRc.2.0.1.t16168-RA"/>
    </source>
</evidence>
<organism evidence="1 2">
    <name type="scientific">Romanomermis culicivorax</name>
    <name type="common">Nematode worm</name>
    <dbReference type="NCBI Taxonomy" id="13658"/>
    <lineage>
        <taxon>Eukaryota</taxon>
        <taxon>Metazoa</taxon>
        <taxon>Ecdysozoa</taxon>
        <taxon>Nematoda</taxon>
        <taxon>Enoplea</taxon>
        <taxon>Dorylaimia</taxon>
        <taxon>Mermithida</taxon>
        <taxon>Mermithoidea</taxon>
        <taxon>Mermithidae</taxon>
        <taxon>Romanomermis</taxon>
    </lineage>
</organism>
<sequence>MFPINIAGVNGACDSSSSGTSTGAILKDTLESFHQGVTMFGFFGEETNSIKLNNNVEWNDDGIPTEKCLKGIQLIHFMHWKTEEFEEIQHYIQFDKVSEQKKIYLFKELVSAKNKYEENG</sequence>
<reference evidence="2" key="1">
    <citation type="submission" date="2022-11" db="UniProtKB">
        <authorList>
            <consortium name="WormBaseParasite"/>
        </authorList>
    </citation>
    <scope>IDENTIFICATION</scope>
</reference>
<dbReference type="WBParaSite" id="nRc.2.0.1.t16168-RA">
    <property type="protein sequence ID" value="nRc.2.0.1.t16168-RA"/>
    <property type="gene ID" value="nRc.2.0.1.g16168"/>
</dbReference>
<name>A0A915IPP9_ROMCU</name>
<dbReference type="Proteomes" id="UP000887565">
    <property type="component" value="Unplaced"/>
</dbReference>
<evidence type="ECO:0000313" key="1">
    <source>
        <dbReference type="Proteomes" id="UP000887565"/>
    </source>
</evidence>
<proteinExistence type="predicted"/>